<comment type="caution">
    <text evidence="4">The sequence shown here is derived from an EMBL/GenBank/DDBJ whole genome shotgun (WGS) entry which is preliminary data.</text>
</comment>
<sequence length="250" mass="27005">MVGKKYKYLGLFTTEVEAAQAYDRESVMRKGVHAITNFDLAHYTDLLSPEDLAEAGRRGLLGAAEAGLAEEGIQAADWPEQPDEELPSEATFFHGPADVMPPMQYGLSTIENWADPPLRGYNSMPALHSVPEDCPIYGLAPAPPPATEQAKDVMADGVTPKSIFGWQTPSPSANASPSMLQDWALQHLEADIISCGGMLKPLTADTLLPATSSEAAEAAHNAHQEAQETQPSHLALLLSDDWLQCFHTEQ</sequence>
<evidence type="ECO:0000256" key="2">
    <source>
        <dbReference type="ARBA" id="ARBA00023015"/>
    </source>
</evidence>
<proteinExistence type="predicted"/>
<keyword evidence="5" id="KW-1185">Reference proteome</keyword>
<name>A0AAV1HZW8_9CHLO</name>
<keyword evidence="2" id="KW-0805">Transcription regulation</keyword>
<evidence type="ECO:0000313" key="4">
    <source>
        <dbReference type="EMBL" id="CAK0755322.1"/>
    </source>
</evidence>
<accession>A0AAV1HZW8</accession>
<gene>
    <name evidence="4" type="ORF">CVIRNUC_002366</name>
</gene>
<dbReference type="SUPFAM" id="SSF54171">
    <property type="entry name" value="DNA-binding domain"/>
    <property type="match status" value="1"/>
</dbReference>
<dbReference type="Gene3D" id="3.30.730.10">
    <property type="entry name" value="AP2/ERF domain"/>
    <property type="match status" value="1"/>
</dbReference>
<dbReference type="Proteomes" id="UP001314263">
    <property type="component" value="Unassembled WGS sequence"/>
</dbReference>
<dbReference type="PANTHER" id="PTHR32467:SF90">
    <property type="entry name" value="AP2-LIKE ETHYLENE-RESPONSIVE TRANSCRIPTION FACTOR AIL1"/>
    <property type="match status" value="1"/>
</dbReference>
<keyword evidence="3" id="KW-0804">Transcription</keyword>
<dbReference type="InterPro" id="IPR036955">
    <property type="entry name" value="AP2/ERF_dom_sf"/>
</dbReference>
<organism evidence="4 5">
    <name type="scientific">Coccomyxa viridis</name>
    <dbReference type="NCBI Taxonomy" id="1274662"/>
    <lineage>
        <taxon>Eukaryota</taxon>
        <taxon>Viridiplantae</taxon>
        <taxon>Chlorophyta</taxon>
        <taxon>core chlorophytes</taxon>
        <taxon>Trebouxiophyceae</taxon>
        <taxon>Trebouxiophyceae incertae sedis</taxon>
        <taxon>Coccomyxaceae</taxon>
        <taxon>Coccomyxa</taxon>
    </lineage>
</organism>
<dbReference type="GO" id="GO:0005634">
    <property type="term" value="C:nucleus"/>
    <property type="evidence" value="ECO:0007669"/>
    <property type="project" value="UniProtKB-SubCell"/>
</dbReference>
<dbReference type="AlphaFoldDB" id="A0AAV1HZW8"/>
<dbReference type="GO" id="GO:0003677">
    <property type="term" value="F:DNA binding"/>
    <property type="evidence" value="ECO:0007669"/>
    <property type="project" value="InterPro"/>
</dbReference>
<evidence type="ECO:0000256" key="1">
    <source>
        <dbReference type="ARBA" id="ARBA00004123"/>
    </source>
</evidence>
<comment type="subcellular location">
    <subcellularLocation>
        <location evidence="1">Nucleus</location>
    </subcellularLocation>
</comment>
<evidence type="ECO:0008006" key="6">
    <source>
        <dbReference type="Google" id="ProtNLM"/>
    </source>
</evidence>
<dbReference type="InterPro" id="IPR016177">
    <property type="entry name" value="DNA-bd_dom_sf"/>
</dbReference>
<dbReference type="GO" id="GO:0003700">
    <property type="term" value="F:DNA-binding transcription factor activity"/>
    <property type="evidence" value="ECO:0007669"/>
    <property type="project" value="InterPro"/>
</dbReference>
<evidence type="ECO:0000313" key="5">
    <source>
        <dbReference type="Proteomes" id="UP001314263"/>
    </source>
</evidence>
<dbReference type="PANTHER" id="PTHR32467">
    <property type="entry name" value="AP2-LIKE ETHYLENE-RESPONSIVE TRANSCRIPTION FACTOR"/>
    <property type="match status" value="1"/>
</dbReference>
<reference evidence="4 5" key="1">
    <citation type="submission" date="2023-10" db="EMBL/GenBank/DDBJ databases">
        <authorList>
            <person name="Maclean D."/>
            <person name="Macfadyen A."/>
        </authorList>
    </citation>
    <scope>NUCLEOTIDE SEQUENCE [LARGE SCALE GENOMIC DNA]</scope>
</reference>
<dbReference type="EMBL" id="CAUYUE010000003">
    <property type="protein sequence ID" value="CAK0755322.1"/>
    <property type="molecule type" value="Genomic_DNA"/>
</dbReference>
<protein>
    <recommendedName>
        <fullName evidence="6">AP2/ERF domain-containing protein</fullName>
    </recommendedName>
</protein>
<evidence type="ECO:0000256" key="3">
    <source>
        <dbReference type="ARBA" id="ARBA00023163"/>
    </source>
</evidence>